<keyword evidence="4" id="KW-1185">Reference proteome</keyword>
<evidence type="ECO:0000313" key="3">
    <source>
        <dbReference type="EMBL" id="KAJ8952464.1"/>
    </source>
</evidence>
<feature type="region of interest" description="Disordered" evidence="1">
    <location>
        <begin position="22"/>
        <end position="60"/>
    </location>
</feature>
<feature type="compositionally biased region" description="Acidic residues" evidence="1">
    <location>
        <begin position="46"/>
        <end position="60"/>
    </location>
</feature>
<feature type="domain" description="PiggyBac transposable element-derived protein" evidence="2">
    <location>
        <begin position="117"/>
        <end position="219"/>
    </location>
</feature>
<dbReference type="PANTHER" id="PTHR46599">
    <property type="entry name" value="PIGGYBAC TRANSPOSABLE ELEMENT-DERIVED PROTEIN 4"/>
    <property type="match status" value="1"/>
</dbReference>
<dbReference type="EMBL" id="JANEYF010002024">
    <property type="protein sequence ID" value="KAJ8952464.1"/>
    <property type="molecule type" value="Genomic_DNA"/>
</dbReference>
<dbReference type="InterPro" id="IPR029526">
    <property type="entry name" value="PGBD"/>
</dbReference>
<sequence length="230" mass="26888">MDPYEREVARLTALYDKVISEEEVHDSDSSIEVNENEIFSDHQTDTEQEDEGEVLQDESVDETDRRLYYYGNDSTKWKKHSPPKNIRTRSENIISHLPGTIREAKNVRTPIDSWDILFDNLLEVIVRNTNIYITSVAHRYKNQSDTKMTTVSKIKTFIGLLYLVGLDHGSKKNLKEFWEQDGMGSELFIATMSQRRFRFLLRVILSRNFEEADDKKNDDSEDEAEEKAKI</sequence>
<reference evidence="3" key="1">
    <citation type="journal article" date="2023" name="Insect Mol. Biol.">
        <title>Genome sequencing provides insights into the evolution of gene families encoding plant cell wall-degrading enzymes in longhorned beetles.</title>
        <authorList>
            <person name="Shin N.R."/>
            <person name="Okamura Y."/>
            <person name="Kirsch R."/>
            <person name="Pauchet Y."/>
        </authorList>
    </citation>
    <scope>NUCLEOTIDE SEQUENCE</scope>
    <source>
        <strain evidence="3">RBIC_L_NR</strain>
    </source>
</reference>
<proteinExistence type="predicted"/>
<evidence type="ECO:0000256" key="1">
    <source>
        <dbReference type="SAM" id="MobiDB-lite"/>
    </source>
</evidence>
<evidence type="ECO:0000313" key="4">
    <source>
        <dbReference type="Proteomes" id="UP001162156"/>
    </source>
</evidence>
<dbReference type="AlphaFoldDB" id="A0AAV8YNH7"/>
<feature type="region of interest" description="Disordered" evidence="1">
    <location>
        <begin position="211"/>
        <end position="230"/>
    </location>
</feature>
<feature type="compositionally biased region" description="Acidic residues" evidence="1">
    <location>
        <begin position="219"/>
        <end position="230"/>
    </location>
</feature>
<accession>A0AAV8YNH7</accession>
<dbReference type="PANTHER" id="PTHR46599:SF3">
    <property type="entry name" value="PIGGYBAC TRANSPOSABLE ELEMENT-DERIVED PROTEIN 4"/>
    <property type="match status" value="1"/>
</dbReference>
<name>A0AAV8YNH7_9CUCU</name>
<protein>
    <recommendedName>
        <fullName evidence="2">PiggyBac transposable element-derived protein domain-containing protein</fullName>
    </recommendedName>
</protein>
<evidence type="ECO:0000259" key="2">
    <source>
        <dbReference type="Pfam" id="PF13843"/>
    </source>
</evidence>
<dbReference type="Proteomes" id="UP001162156">
    <property type="component" value="Unassembled WGS sequence"/>
</dbReference>
<comment type="caution">
    <text evidence="3">The sequence shown here is derived from an EMBL/GenBank/DDBJ whole genome shotgun (WGS) entry which is preliminary data.</text>
</comment>
<organism evidence="3 4">
    <name type="scientific">Rhamnusium bicolor</name>
    <dbReference type="NCBI Taxonomy" id="1586634"/>
    <lineage>
        <taxon>Eukaryota</taxon>
        <taxon>Metazoa</taxon>
        <taxon>Ecdysozoa</taxon>
        <taxon>Arthropoda</taxon>
        <taxon>Hexapoda</taxon>
        <taxon>Insecta</taxon>
        <taxon>Pterygota</taxon>
        <taxon>Neoptera</taxon>
        <taxon>Endopterygota</taxon>
        <taxon>Coleoptera</taxon>
        <taxon>Polyphaga</taxon>
        <taxon>Cucujiformia</taxon>
        <taxon>Chrysomeloidea</taxon>
        <taxon>Cerambycidae</taxon>
        <taxon>Lepturinae</taxon>
        <taxon>Rhagiini</taxon>
        <taxon>Rhamnusium</taxon>
    </lineage>
</organism>
<gene>
    <name evidence="3" type="ORF">NQ314_007541</name>
</gene>
<dbReference type="Pfam" id="PF13843">
    <property type="entry name" value="DDE_Tnp_1_7"/>
    <property type="match status" value="1"/>
</dbReference>